<evidence type="ECO:0000313" key="2">
    <source>
        <dbReference type="EMBL" id="AQL07338.1"/>
    </source>
</evidence>
<accession>A0A1D6PCJ1</accession>
<dbReference type="EMBL" id="CM000785">
    <property type="protein sequence ID" value="AQL07340.1"/>
    <property type="molecule type" value="Genomic_DNA"/>
</dbReference>
<organism evidence="2">
    <name type="scientific">Zea mays</name>
    <name type="common">Maize</name>
    <dbReference type="NCBI Taxonomy" id="4577"/>
    <lineage>
        <taxon>Eukaryota</taxon>
        <taxon>Viridiplantae</taxon>
        <taxon>Streptophyta</taxon>
        <taxon>Embryophyta</taxon>
        <taxon>Tracheophyta</taxon>
        <taxon>Spermatophyta</taxon>
        <taxon>Magnoliopsida</taxon>
        <taxon>Liliopsida</taxon>
        <taxon>Poales</taxon>
        <taxon>Poaceae</taxon>
        <taxon>PACMAD clade</taxon>
        <taxon>Panicoideae</taxon>
        <taxon>Andropogonodae</taxon>
        <taxon>Andropogoneae</taxon>
        <taxon>Tripsacinae</taxon>
        <taxon>Zea</taxon>
    </lineage>
</organism>
<feature type="compositionally biased region" description="Basic residues" evidence="1">
    <location>
        <begin position="94"/>
        <end position="109"/>
    </location>
</feature>
<feature type="region of interest" description="Disordered" evidence="1">
    <location>
        <begin position="1"/>
        <end position="43"/>
    </location>
</feature>
<dbReference type="EMBL" id="CM000785">
    <property type="protein sequence ID" value="AQL07351.1"/>
    <property type="molecule type" value="Genomic_DNA"/>
</dbReference>
<dbReference type="EMBL" id="CM000785">
    <property type="protein sequence ID" value="AQL07332.1"/>
    <property type="molecule type" value="Genomic_DNA"/>
</dbReference>
<reference evidence="2" key="1">
    <citation type="submission" date="2015-12" db="EMBL/GenBank/DDBJ databases">
        <title>Update maize B73 reference genome by single molecule sequencing technologies.</title>
        <authorList>
            <consortium name="Maize Genome Sequencing Project"/>
            <person name="Ware D."/>
        </authorList>
    </citation>
    <scope>NUCLEOTIDE SEQUENCE</scope>
    <source>
        <tissue evidence="2">Seedling</tissue>
    </source>
</reference>
<dbReference type="EMBL" id="CM000785">
    <property type="protein sequence ID" value="AQL07334.1"/>
    <property type="molecule type" value="Genomic_DNA"/>
</dbReference>
<feature type="region of interest" description="Disordered" evidence="1">
    <location>
        <begin position="81"/>
        <end position="117"/>
    </location>
</feature>
<dbReference type="EMBL" id="CM000785">
    <property type="protein sequence ID" value="AQL07338.1"/>
    <property type="molecule type" value="Genomic_DNA"/>
</dbReference>
<dbReference type="EMBL" id="CM000785">
    <property type="protein sequence ID" value="AQL07341.1"/>
    <property type="molecule type" value="Genomic_DNA"/>
</dbReference>
<dbReference type="InParanoid" id="A0A1D6PCJ1"/>
<dbReference type="EMBL" id="CM000785">
    <property type="protein sequence ID" value="AQL07347.1"/>
    <property type="molecule type" value="Genomic_DNA"/>
</dbReference>
<dbReference type="EMBL" id="CM000785">
    <property type="protein sequence ID" value="AQL07329.1"/>
    <property type="molecule type" value="Genomic_DNA"/>
</dbReference>
<dbReference type="AlphaFoldDB" id="A0A1D6PCJ1"/>
<dbReference type="EMBL" id="CM000785">
    <property type="protein sequence ID" value="AQL07333.1"/>
    <property type="molecule type" value="Genomic_DNA"/>
</dbReference>
<dbReference type="EMBL" id="CM000785">
    <property type="protein sequence ID" value="AQL07342.1"/>
    <property type="molecule type" value="Genomic_DNA"/>
</dbReference>
<dbReference type="EMBL" id="CM000785">
    <property type="protein sequence ID" value="AQL07339.1"/>
    <property type="molecule type" value="Genomic_DNA"/>
</dbReference>
<sequence>MPPLACASHAHTPSHRRPRSRISPTTTRDRAPAASPSILAYTSASPSIYANGGDRGGRSPACTTSHVPLSPQVLPQRVAQYPSHCPLAPPPPHTHTHPRRPQHRKRRPRVTSPPFNGVLLPITRGQQGDRWGRVQLHCLPPGLTEVIRGRRVLHPLVQWSPAQKVMVDPRDATQLDEAGFRGLLRWFD</sequence>
<feature type="region of interest" description="Disordered" evidence="1">
    <location>
        <begin position="49"/>
        <end position="68"/>
    </location>
</feature>
<dbReference type="EMBL" id="CM000785">
    <property type="protein sequence ID" value="AQL07349.1"/>
    <property type="molecule type" value="Genomic_DNA"/>
</dbReference>
<evidence type="ECO:0000256" key="1">
    <source>
        <dbReference type="SAM" id="MobiDB-lite"/>
    </source>
</evidence>
<dbReference type="EMBL" id="CM000785">
    <property type="protein sequence ID" value="AQL07344.1"/>
    <property type="molecule type" value="Genomic_DNA"/>
</dbReference>
<dbReference type="EMBL" id="CM000785">
    <property type="protein sequence ID" value="AQL07337.1"/>
    <property type="molecule type" value="Genomic_DNA"/>
</dbReference>
<proteinExistence type="predicted"/>
<gene>
    <name evidence="2" type="ORF">ZEAMMB73_Zm00001d047710</name>
</gene>
<dbReference type="EMBL" id="CM000785">
    <property type="protein sequence ID" value="AQL07335.1"/>
    <property type="molecule type" value="Genomic_DNA"/>
</dbReference>
<dbReference type="EMBL" id="CM000785">
    <property type="protein sequence ID" value="AQL07345.1"/>
    <property type="molecule type" value="Genomic_DNA"/>
</dbReference>
<dbReference type="EMBL" id="CM000785">
    <property type="protein sequence ID" value="AQL07343.1"/>
    <property type="molecule type" value="Genomic_DNA"/>
</dbReference>
<protein>
    <submittedName>
        <fullName evidence="2">Uncharacterized protein</fullName>
    </submittedName>
</protein>
<dbReference type="EMBL" id="CM000785">
    <property type="protein sequence ID" value="AQL07353.1"/>
    <property type="molecule type" value="Genomic_DNA"/>
</dbReference>
<name>A0A1D6PCJ1_MAIZE</name>
<dbReference type="EMBL" id="CM000785">
    <property type="protein sequence ID" value="AQL07352.1"/>
    <property type="molecule type" value="Genomic_DNA"/>
</dbReference>